<evidence type="ECO:0000313" key="3">
    <source>
        <dbReference type="Proteomes" id="UP000315353"/>
    </source>
</evidence>
<dbReference type="Proteomes" id="UP000315353">
    <property type="component" value="Unassembled WGS sequence"/>
</dbReference>
<comment type="caution">
    <text evidence="2">The sequence shown here is derived from an EMBL/GenBank/DDBJ whole genome shotgun (WGS) entry which is preliminary data.</text>
</comment>
<dbReference type="RefSeq" id="WP_170216838.1">
    <property type="nucleotide sequence ID" value="NZ_BJNB01000027.1"/>
</dbReference>
<feature type="compositionally biased region" description="Acidic residues" evidence="1">
    <location>
        <begin position="41"/>
        <end position="53"/>
    </location>
</feature>
<gene>
    <name evidence="2" type="ORF">CFL01nite_17100</name>
</gene>
<evidence type="ECO:0000313" key="2">
    <source>
        <dbReference type="EMBL" id="GEB98215.1"/>
    </source>
</evidence>
<accession>A0AB73B8K9</accession>
<reference evidence="2 3" key="1">
    <citation type="submission" date="2019-06" db="EMBL/GenBank/DDBJ databases">
        <title>Whole genome shotgun sequence of Corynebacterium flavescens NBRC 14136.</title>
        <authorList>
            <person name="Hosoyama A."/>
            <person name="Uohara A."/>
            <person name="Ohji S."/>
            <person name="Ichikawa N."/>
        </authorList>
    </citation>
    <scope>NUCLEOTIDE SEQUENCE [LARGE SCALE GENOMIC DNA]</scope>
    <source>
        <strain evidence="2 3">NBRC 14136</strain>
    </source>
</reference>
<dbReference type="AlphaFoldDB" id="A0AB73B8K9"/>
<protein>
    <submittedName>
        <fullName evidence="2">Uncharacterized protein</fullName>
    </submittedName>
</protein>
<name>A0AB73B8K9_CORFL</name>
<proteinExistence type="predicted"/>
<dbReference type="GeneID" id="82881610"/>
<organism evidence="2 3">
    <name type="scientific">Corynebacterium flavescens</name>
    <dbReference type="NCBI Taxonomy" id="28028"/>
    <lineage>
        <taxon>Bacteria</taxon>
        <taxon>Bacillati</taxon>
        <taxon>Actinomycetota</taxon>
        <taxon>Actinomycetes</taxon>
        <taxon>Mycobacteriales</taxon>
        <taxon>Corynebacteriaceae</taxon>
        <taxon>Corynebacterium</taxon>
    </lineage>
</organism>
<evidence type="ECO:0000256" key="1">
    <source>
        <dbReference type="SAM" id="MobiDB-lite"/>
    </source>
</evidence>
<feature type="region of interest" description="Disordered" evidence="1">
    <location>
        <begin position="29"/>
        <end position="53"/>
    </location>
</feature>
<dbReference type="EMBL" id="BJNB01000027">
    <property type="protein sequence ID" value="GEB98215.1"/>
    <property type="molecule type" value="Genomic_DNA"/>
</dbReference>
<sequence>MAQERFAAAEYFNEFDPEKFIRELNKKNEQCPVESTSTEDNNGEETDGPGEKR</sequence>